<organism evidence="2 3">
    <name type="scientific">Amazona collaria</name>
    <name type="common">yellow-billed parrot</name>
    <dbReference type="NCBI Taxonomy" id="241587"/>
    <lineage>
        <taxon>Eukaryota</taxon>
        <taxon>Metazoa</taxon>
        <taxon>Chordata</taxon>
        <taxon>Craniata</taxon>
        <taxon>Vertebrata</taxon>
        <taxon>Euteleostomi</taxon>
        <taxon>Archelosauria</taxon>
        <taxon>Archosauria</taxon>
        <taxon>Dinosauria</taxon>
        <taxon>Saurischia</taxon>
        <taxon>Theropoda</taxon>
        <taxon>Coelurosauria</taxon>
        <taxon>Aves</taxon>
        <taxon>Neognathae</taxon>
        <taxon>Neoaves</taxon>
        <taxon>Telluraves</taxon>
        <taxon>Australaves</taxon>
        <taxon>Psittaciformes</taxon>
        <taxon>Psittacidae</taxon>
        <taxon>Amazona</taxon>
    </lineage>
</organism>
<accession>A0A8B9F315</accession>
<dbReference type="AlphaFoldDB" id="A0A8B9F315"/>
<name>A0A8B9F315_9PSIT</name>
<dbReference type="Ensembl" id="ENSACOT00000001771.1">
    <property type="protein sequence ID" value="ENSACOP00000001713.1"/>
    <property type="gene ID" value="ENSACOG00000001247.1"/>
</dbReference>
<evidence type="ECO:0000313" key="3">
    <source>
        <dbReference type="Proteomes" id="UP000694522"/>
    </source>
</evidence>
<feature type="region of interest" description="Disordered" evidence="1">
    <location>
        <begin position="190"/>
        <end position="210"/>
    </location>
</feature>
<dbReference type="Proteomes" id="UP000694522">
    <property type="component" value="Unplaced"/>
</dbReference>
<proteinExistence type="predicted"/>
<reference evidence="2" key="2">
    <citation type="submission" date="2025-09" db="UniProtKB">
        <authorList>
            <consortium name="Ensembl"/>
        </authorList>
    </citation>
    <scope>IDENTIFICATION</scope>
</reference>
<protein>
    <submittedName>
        <fullName evidence="2">Uncharacterized protein</fullName>
    </submittedName>
</protein>
<evidence type="ECO:0000313" key="2">
    <source>
        <dbReference type="Ensembl" id="ENSACOP00000001713.1"/>
    </source>
</evidence>
<sequence length="242" mass="27288">GREGAHVRAASAPWAHWCAVRSTSWAKLWPHWVQVKGVPAAWVRRWILREPFWLKALPQSGQAKGRSPPWLRWCVARLLLQLKPFPQRAQAKGPPAAPSCGCGERLPPGRTSVAAVLGRSSAWVRWWLRRKRCSRKRFPQCWQEKGFSPLWMRWWVSRLGCWPKHSPHRMHLNSFSTSSSTWLWITSAFSSPRPSSPPGKAKGFSPAGDARSVMGARCPGERRQGGLQLRPLALVRGCGSPV</sequence>
<reference evidence="2" key="1">
    <citation type="submission" date="2025-08" db="UniProtKB">
        <authorList>
            <consortium name="Ensembl"/>
        </authorList>
    </citation>
    <scope>IDENTIFICATION</scope>
</reference>
<keyword evidence="3" id="KW-1185">Reference proteome</keyword>
<evidence type="ECO:0000256" key="1">
    <source>
        <dbReference type="SAM" id="MobiDB-lite"/>
    </source>
</evidence>